<sequence>MSSPLASLGKTRRVPLQSEPANSRRREIKLYGDEDEVDMSNDGHSSEERISVPSCYGRKGAPVSRQVPVSHDSELVATMTRKVRDLERQVKAQADEMLSKDRKIRALEELVETLQEQESQMSSQQQKELETMCARLQRQVGEMERFLGDYGLQWVGEPTDQEIVVETPTLAAERERSQESPESPSPPLSMLRIKSENGEQAFLLMMRPEDTVGDVRALLAQARAVDANTFEIFSTFPPTVYEDALTLQAAGLVPNAALLLRARRAPPSAP</sequence>
<dbReference type="SUPFAM" id="SSF54236">
    <property type="entry name" value="Ubiquitin-like"/>
    <property type="match status" value="1"/>
</dbReference>
<gene>
    <name evidence="5" type="ORF">HJG63_020248</name>
</gene>
<dbReference type="GO" id="GO:0043130">
    <property type="term" value="F:ubiquitin binding"/>
    <property type="evidence" value="ECO:0007669"/>
    <property type="project" value="TreeGrafter"/>
</dbReference>
<feature type="region of interest" description="Disordered" evidence="2">
    <location>
        <begin position="170"/>
        <end position="190"/>
    </location>
</feature>
<dbReference type="PANTHER" id="PTHR23333">
    <property type="entry name" value="UBX DOMAIN CONTAINING PROTEIN"/>
    <property type="match status" value="1"/>
</dbReference>
<feature type="domain" description="Ubiquitin-like" evidence="4">
    <location>
        <begin position="189"/>
        <end position="267"/>
    </location>
</feature>
<evidence type="ECO:0000259" key="3">
    <source>
        <dbReference type="PROSITE" id="PS50033"/>
    </source>
</evidence>
<dbReference type="InterPro" id="IPR001012">
    <property type="entry name" value="UBX_dom"/>
</dbReference>
<feature type="region of interest" description="Disordered" evidence="2">
    <location>
        <begin position="1"/>
        <end position="70"/>
    </location>
</feature>
<dbReference type="PROSITE" id="PS50033">
    <property type="entry name" value="UBX"/>
    <property type="match status" value="1"/>
</dbReference>
<dbReference type="Gene3D" id="3.10.20.90">
    <property type="entry name" value="Phosphatidylinositol 3-kinase Catalytic Subunit, Chain A, domain 1"/>
    <property type="match status" value="1"/>
</dbReference>
<evidence type="ECO:0000313" key="6">
    <source>
        <dbReference type="Proteomes" id="UP000593571"/>
    </source>
</evidence>
<dbReference type="PROSITE" id="PS50053">
    <property type="entry name" value="UBIQUITIN_2"/>
    <property type="match status" value="1"/>
</dbReference>
<dbReference type="Proteomes" id="UP000593571">
    <property type="component" value="Unassembled WGS sequence"/>
</dbReference>
<accession>A0A7J8KJE6</accession>
<keyword evidence="1" id="KW-0175">Coiled coil</keyword>
<feature type="compositionally biased region" description="Basic and acidic residues" evidence="2">
    <location>
        <begin position="22"/>
        <end position="32"/>
    </location>
</feature>
<protein>
    <submittedName>
        <fullName evidence="5">UBX domain protein 11</fullName>
    </submittedName>
</protein>
<dbReference type="PANTHER" id="PTHR23333:SF4">
    <property type="entry name" value="UBX DOMAIN-CONTAINING PROTEIN 11"/>
    <property type="match status" value="1"/>
</dbReference>
<reference evidence="5 6" key="1">
    <citation type="journal article" date="2020" name="Nature">
        <title>Six reference-quality genomes reveal evolution of bat adaptations.</title>
        <authorList>
            <person name="Jebb D."/>
            <person name="Huang Z."/>
            <person name="Pippel M."/>
            <person name="Hughes G.M."/>
            <person name="Lavrichenko K."/>
            <person name="Devanna P."/>
            <person name="Winkler S."/>
            <person name="Jermiin L.S."/>
            <person name="Skirmuntt E.C."/>
            <person name="Katzourakis A."/>
            <person name="Burkitt-Gray L."/>
            <person name="Ray D.A."/>
            <person name="Sullivan K.A.M."/>
            <person name="Roscito J.G."/>
            <person name="Kirilenko B.M."/>
            <person name="Davalos L.M."/>
            <person name="Corthals A.P."/>
            <person name="Power M.L."/>
            <person name="Jones G."/>
            <person name="Ransome R.D."/>
            <person name="Dechmann D.K.N."/>
            <person name="Locatelli A.G."/>
            <person name="Puechmaille S.J."/>
            <person name="Fedrigo O."/>
            <person name="Jarvis E.D."/>
            <person name="Hiller M."/>
            <person name="Vernes S.C."/>
            <person name="Myers E.W."/>
            <person name="Teeling E.C."/>
        </authorList>
    </citation>
    <scope>NUCLEOTIDE SEQUENCE [LARGE SCALE GENOMIC DNA]</scope>
    <source>
        <strain evidence="5">MRouAeg1</strain>
        <tissue evidence="5">Muscle</tissue>
    </source>
</reference>
<organism evidence="5 6">
    <name type="scientific">Rousettus aegyptiacus</name>
    <name type="common">Egyptian fruit bat</name>
    <name type="synonym">Pteropus aegyptiacus</name>
    <dbReference type="NCBI Taxonomy" id="9407"/>
    <lineage>
        <taxon>Eukaryota</taxon>
        <taxon>Metazoa</taxon>
        <taxon>Chordata</taxon>
        <taxon>Craniata</taxon>
        <taxon>Vertebrata</taxon>
        <taxon>Euteleostomi</taxon>
        <taxon>Mammalia</taxon>
        <taxon>Eutheria</taxon>
        <taxon>Laurasiatheria</taxon>
        <taxon>Chiroptera</taxon>
        <taxon>Yinpterochiroptera</taxon>
        <taxon>Pteropodoidea</taxon>
        <taxon>Pteropodidae</taxon>
        <taxon>Rousettinae</taxon>
        <taxon>Rousettus</taxon>
    </lineage>
</organism>
<dbReference type="FunFam" id="3.10.20.90:FF:000537">
    <property type="entry name" value="UBX domain protein 11"/>
    <property type="match status" value="1"/>
</dbReference>
<proteinExistence type="predicted"/>
<feature type="domain" description="UBX" evidence="3">
    <location>
        <begin position="184"/>
        <end position="260"/>
    </location>
</feature>
<evidence type="ECO:0000259" key="4">
    <source>
        <dbReference type="PROSITE" id="PS50053"/>
    </source>
</evidence>
<dbReference type="AlphaFoldDB" id="A0A7J8KJE6"/>
<dbReference type="Pfam" id="PF00789">
    <property type="entry name" value="UBX"/>
    <property type="match status" value="1"/>
</dbReference>
<evidence type="ECO:0000313" key="5">
    <source>
        <dbReference type="EMBL" id="KAF6508945.1"/>
    </source>
</evidence>
<dbReference type="EMBL" id="JACASE010000001">
    <property type="protein sequence ID" value="KAF6508945.1"/>
    <property type="molecule type" value="Genomic_DNA"/>
</dbReference>
<evidence type="ECO:0000256" key="2">
    <source>
        <dbReference type="SAM" id="MobiDB-lite"/>
    </source>
</evidence>
<name>A0A7J8KJE6_ROUAE</name>
<feature type="coiled-coil region" evidence="1">
    <location>
        <begin position="76"/>
        <end position="127"/>
    </location>
</feature>
<comment type="caution">
    <text evidence="5">The sequence shown here is derived from an EMBL/GenBank/DDBJ whole genome shotgun (WGS) entry which is preliminary data.</text>
</comment>
<dbReference type="InterPro" id="IPR029071">
    <property type="entry name" value="Ubiquitin-like_domsf"/>
</dbReference>
<dbReference type="CDD" id="cd17077">
    <property type="entry name" value="UBX_UBXN11"/>
    <property type="match status" value="1"/>
</dbReference>
<evidence type="ECO:0000256" key="1">
    <source>
        <dbReference type="SAM" id="Coils"/>
    </source>
</evidence>
<dbReference type="GO" id="GO:0043161">
    <property type="term" value="P:proteasome-mediated ubiquitin-dependent protein catabolic process"/>
    <property type="evidence" value="ECO:0007669"/>
    <property type="project" value="TreeGrafter"/>
</dbReference>
<dbReference type="InterPro" id="IPR000626">
    <property type="entry name" value="Ubiquitin-like_dom"/>
</dbReference>
<keyword evidence="6" id="KW-1185">Reference proteome</keyword>